<dbReference type="GO" id="GO:0006412">
    <property type="term" value="P:translation"/>
    <property type="evidence" value="ECO:0007669"/>
    <property type="project" value="UniProtKB-UniRule"/>
</dbReference>
<organism evidence="7 8">
    <name type="scientific">Candidatus Sungiibacteriota bacterium</name>
    <dbReference type="NCBI Taxonomy" id="2750080"/>
    <lineage>
        <taxon>Bacteria</taxon>
        <taxon>Candidatus Sungiibacteriota</taxon>
    </lineage>
</organism>
<proteinExistence type="inferred from homology"/>
<dbReference type="InterPro" id="IPR036870">
    <property type="entry name" value="Ribosomal_bS18_sf"/>
</dbReference>
<protein>
    <recommendedName>
        <fullName evidence="4">Small ribosomal subunit protein bS18</fullName>
    </recommendedName>
</protein>
<dbReference type="GO" id="GO:0003735">
    <property type="term" value="F:structural constituent of ribosome"/>
    <property type="evidence" value="ECO:0007669"/>
    <property type="project" value="InterPro"/>
</dbReference>
<keyword evidence="4" id="KW-0699">rRNA-binding</keyword>
<dbReference type="AlphaFoldDB" id="A0A932DS61"/>
<evidence type="ECO:0000256" key="4">
    <source>
        <dbReference type="HAMAP-Rule" id="MF_00270"/>
    </source>
</evidence>
<accession>A0A932DS61</accession>
<keyword evidence="4" id="KW-0694">RNA-binding</keyword>
<dbReference type="InterPro" id="IPR001648">
    <property type="entry name" value="Ribosomal_bS18"/>
</dbReference>
<name>A0A932DS61_9BACT</name>
<evidence type="ECO:0000313" key="8">
    <source>
        <dbReference type="Proteomes" id="UP000709672"/>
    </source>
</evidence>
<evidence type="ECO:0000256" key="1">
    <source>
        <dbReference type="ARBA" id="ARBA00005589"/>
    </source>
</evidence>
<evidence type="ECO:0000313" key="6">
    <source>
        <dbReference type="EMBL" id="MBI2052358.1"/>
    </source>
</evidence>
<comment type="caution">
    <text evidence="7">The sequence shown here is derived from an EMBL/GenBank/DDBJ whole genome shotgun (WGS) entry which is preliminary data.</text>
</comment>
<dbReference type="PANTHER" id="PTHR13479:SF40">
    <property type="entry name" value="SMALL RIBOSOMAL SUBUNIT PROTEIN BS18M"/>
    <property type="match status" value="1"/>
</dbReference>
<dbReference type="Proteomes" id="UP000709672">
    <property type="component" value="Unassembled WGS sequence"/>
</dbReference>
<dbReference type="PANTHER" id="PTHR13479">
    <property type="entry name" value="30S RIBOSOMAL PROTEIN S18"/>
    <property type="match status" value="1"/>
</dbReference>
<dbReference type="Proteomes" id="UP000786662">
    <property type="component" value="Unassembled WGS sequence"/>
</dbReference>
<dbReference type="SUPFAM" id="SSF46911">
    <property type="entry name" value="Ribosomal protein S18"/>
    <property type="match status" value="1"/>
</dbReference>
<keyword evidence="2 4" id="KW-0689">Ribosomal protein</keyword>
<evidence type="ECO:0000313" key="7">
    <source>
        <dbReference type="EMBL" id="MBI2465931.1"/>
    </source>
</evidence>
<keyword evidence="3 4" id="KW-0687">Ribonucleoprotein</keyword>
<gene>
    <name evidence="4" type="primary">rpsR</name>
    <name evidence="6" type="ORF">HYT38_01610</name>
    <name evidence="7" type="ORF">HYV66_01725</name>
</gene>
<comment type="subunit">
    <text evidence="4">Part of the 30S ribosomal subunit. Forms a tight heterodimer with protein bS6.</text>
</comment>
<dbReference type="PRINTS" id="PR00974">
    <property type="entry name" value="RIBOSOMALS18"/>
</dbReference>
<sequence length="81" mass="9615">MYKPQNKNKKRNEVKQCYFCTNDIEAFDFKDVALLKNFLTHQYKIASRSRTGNCSKHQRQVANVIKRSRIAALLPFTQHQR</sequence>
<evidence type="ECO:0000256" key="3">
    <source>
        <dbReference type="ARBA" id="ARBA00023274"/>
    </source>
</evidence>
<dbReference type="EMBL" id="JACPHQ010000020">
    <property type="protein sequence ID" value="MBI2465931.1"/>
    <property type="molecule type" value="Genomic_DNA"/>
</dbReference>
<comment type="similarity">
    <text evidence="1 4 5">Belongs to the bacterial ribosomal protein bS18 family.</text>
</comment>
<evidence type="ECO:0000256" key="2">
    <source>
        <dbReference type="ARBA" id="ARBA00022980"/>
    </source>
</evidence>
<dbReference type="GO" id="GO:0070181">
    <property type="term" value="F:small ribosomal subunit rRNA binding"/>
    <property type="evidence" value="ECO:0007669"/>
    <property type="project" value="TreeGrafter"/>
</dbReference>
<dbReference type="Gene3D" id="4.10.640.10">
    <property type="entry name" value="Ribosomal protein S18"/>
    <property type="match status" value="1"/>
</dbReference>
<dbReference type="GO" id="GO:0022627">
    <property type="term" value="C:cytosolic small ribosomal subunit"/>
    <property type="evidence" value="ECO:0007669"/>
    <property type="project" value="TreeGrafter"/>
</dbReference>
<dbReference type="EMBL" id="JACOYY010000046">
    <property type="protein sequence ID" value="MBI2052358.1"/>
    <property type="molecule type" value="Genomic_DNA"/>
</dbReference>
<dbReference type="NCBIfam" id="TIGR00165">
    <property type="entry name" value="S18"/>
    <property type="match status" value="1"/>
</dbReference>
<comment type="function">
    <text evidence="4">Binds as a heterodimer with protein bS6 to the central domain of the 16S rRNA, where it helps stabilize the platform of the 30S subunit.</text>
</comment>
<evidence type="ECO:0000256" key="5">
    <source>
        <dbReference type="RuleBase" id="RU003910"/>
    </source>
</evidence>
<dbReference type="HAMAP" id="MF_00270">
    <property type="entry name" value="Ribosomal_bS18"/>
    <property type="match status" value="1"/>
</dbReference>
<dbReference type="Pfam" id="PF01084">
    <property type="entry name" value="Ribosomal_S18"/>
    <property type="match status" value="1"/>
</dbReference>
<reference evidence="7" key="1">
    <citation type="submission" date="2020-07" db="EMBL/GenBank/DDBJ databases">
        <title>Huge and variable diversity of episymbiotic CPR bacteria and DPANN archaea in groundwater ecosystems.</title>
        <authorList>
            <person name="He C.Y."/>
            <person name="Keren R."/>
            <person name="Whittaker M."/>
            <person name="Farag I.F."/>
            <person name="Doudna J."/>
            <person name="Cate J.H.D."/>
            <person name="Banfield J.F."/>
        </authorList>
    </citation>
    <scope>NUCLEOTIDE SEQUENCE</scope>
    <source>
        <strain evidence="6">NC_groundwater_191_Ag_S-0.1um_45_8</strain>
        <strain evidence="7">NC_groundwater_418_Ag_B-0.1um_45_10</strain>
    </source>
</reference>